<evidence type="ECO:0000256" key="4">
    <source>
        <dbReference type="SAM" id="Phobius"/>
    </source>
</evidence>
<keyword evidence="6" id="KW-1185">Reference proteome</keyword>
<name>A0A843WC51_COLES</name>
<dbReference type="AlphaFoldDB" id="A0A843WC51"/>
<evidence type="ECO:0000256" key="2">
    <source>
        <dbReference type="ARBA" id="ARBA00023128"/>
    </source>
</evidence>
<feature type="compositionally biased region" description="Basic and acidic residues" evidence="3">
    <location>
        <begin position="109"/>
        <end position="122"/>
    </location>
</feature>
<dbReference type="OrthoDB" id="1899348at2759"/>
<keyword evidence="4" id="KW-1133">Transmembrane helix</keyword>
<reference evidence="5" key="1">
    <citation type="submission" date="2017-07" db="EMBL/GenBank/DDBJ databases">
        <title>Taro Niue Genome Assembly and Annotation.</title>
        <authorList>
            <person name="Atibalentja N."/>
            <person name="Keating K."/>
            <person name="Fields C.J."/>
        </authorList>
    </citation>
    <scope>NUCLEOTIDE SEQUENCE</scope>
    <source>
        <strain evidence="5">Niue_2</strain>
        <tissue evidence="5">Leaf</tissue>
    </source>
</reference>
<dbReference type="InterPro" id="IPR036549">
    <property type="entry name" value="CX6/COA6-like_sf"/>
</dbReference>
<dbReference type="GO" id="GO:0045277">
    <property type="term" value="C:respiratory chain complex IV"/>
    <property type="evidence" value="ECO:0007669"/>
    <property type="project" value="InterPro"/>
</dbReference>
<sequence length="233" mass="25872">MFRKRGRATSWSIIEAKAIKTSIWSSSFCWHATAMNLSPSISIWIAGVGIASSVVVAIASIAEGLAITGIHIICRLPAFLVQHPEQLPYFPKAQDEEVVPRDGGLQDQAVREREEGRSRSTRMEEIELKTAPADFRFPTTNQTRHCFTRYIEYHRISSYLAFEDSLSDLSSSSSSSISSELSSFWSRRVFSSSSCLLGRLFCPIPFAVSLSSSGTPYQTETPLPFFPVVGYSL</sequence>
<dbReference type="PANTHER" id="PTHR46281:SF8">
    <property type="entry name" value="CYTOCHROME C OXIDASE SUBUNIT 12, MITOCHONDRIAL"/>
    <property type="match status" value="1"/>
</dbReference>
<comment type="subcellular location">
    <subcellularLocation>
        <location evidence="1">Mitochondrion</location>
    </subcellularLocation>
</comment>
<keyword evidence="4" id="KW-0472">Membrane</keyword>
<protein>
    <submittedName>
        <fullName evidence="5">Uncharacterized protein</fullName>
    </submittedName>
</protein>
<feature type="transmembrane region" description="Helical" evidence="4">
    <location>
        <begin position="41"/>
        <end position="62"/>
    </location>
</feature>
<keyword evidence="4" id="KW-0812">Transmembrane</keyword>
<evidence type="ECO:0000256" key="3">
    <source>
        <dbReference type="SAM" id="MobiDB-lite"/>
    </source>
</evidence>
<accession>A0A843WC51</accession>
<proteinExistence type="predicted"/>
<comment type="caution">
    <text evidence="5">The sequence shown here is derived from an EMBL/GenBank/DDBJ whole genome shotgun (WGS) entry which is preliminary data.</text>
</comment>
<dbReference type="Gene3D" id="1.10.10.140">
    <property type="entry name" value="Cytochrome c oxidase, subunit VIb"/>
    <property type="match status" value="1"/>
</dbReference>
<evidence type="ECO:0000313" key="6">
    <source>
        <dbReference type="Proteomes" id="UP000652761"/>
    </source>
</evidence>
<dbReference type="EMBL" id="NMUH01003332">
    <property type="protein sequence ID" value="MQM05027.1"/>
    <property type="molecule type" value="Genomic_DNA"/>
</dbReference>
<feature type="region of interest" description="Disordered" evidence="3">
    <location>
        <begin position="101"/>
        <end position="122"/>
    </location>
</feature>
<evidence type="ECO:0000313" key="5">
    <source>
        <dbReference type="EMBL" id="MQM05027.1"/>
    </source>
</evidence>
<dbReference type="SUPFAM" id="SSF47694">
    <property type="entry name" value="Cytochrome c oxidase subunit h"/>
    <property type="match status" value="1"/>
</dbReference>
<evidence type="ECO:0000256" key="1">
    <source>
        <dbReference type="ARBA" id="ARBA00004173"/>
    </source>
</evidence>
<keyword evidence="2" id="KW-0496">Mitochondrion</keyword>
<dbReference type="GO" id="GO:0005739">
    <property type="term" value="C:mitochondrion"/>
    <property type="evidence" value="ECO:0007669"/>
    <property type="project" value="UniProtKB-SubCell"/>
</dbReference>
<dbReference type="Proteomes" id="UP000652761">
    <property type="component" value="Unassembled WGS sequence"/>
</dbReference>
<gene>
    <name evidence="5" type="ORF">Taro_037830</name>
</gene>
<dbReference type="PANTHER" id="PTHR46281">
    <property type="entry name" value="CYTOCHROME C OXIDASE SUBUNIT 6B"/>
    <property type="match status" value="1"/>
</dbReference>
<organism evidence="5 6">
    <name type="scientific">Colocasia esculenta</name>
    <name type="common">Wild taro</name>
    <name type="synonym">Arum esculentum</name>
    <dbReference type="NCBI Taxonomy" id="4460"/>
    <lineage>
        <taxon>Eukaryota</taxon>
        <taxon>Viridiplantae</taxon>
        <taxon>Streptophyta</taxon>
        <taxon>Embryophyta</taxon>
        <taxon>Tracheophyta</taxon>
        <taxon>Spermatophyta</taxon>
        <taxon>Magnoliopsida</taxon>
        <taxon>Liliopsida</taxon>
        <taxon>Araceae</taxon>
        <taxon>Aroideae</taxon>
        <taxon>Colocasieae</taxon>
        <taxon>Colocasia</taxon>
    </lineage>
</organism>
<dbReference type="InterPro" id="IPR003213">
    <property type="entry name" value="Cyt_c_oxidase_su6B"/>
</dbReference>